<evidence type="ECO:0000256" key="5">
    <source>
        <dbReference type="ARBA" id="ARBA00022692"/>
    </source>
</evidence>
<dbReference type="AlphaFoldDB" id="A0A9D1PMF8"/>
<dbReference type="InterPro" id="IPR024529">
    <property type="entry name" value="ECF_trnsprt_substrate-spec"/>
</dbReference>
<keyword evidence="3 8" id="KW-0813">Transport</keyword>
<comment type="caution">
    <text evidence="10">The sequence shown here is derived from an EMBL/GenBank/DDBJ whole genome shotgun (WGS) entry which is preliminary data.</text>
</comment>
<evidence type="ECO:0000256" key="1">
    <source>
        <dbReference type="ARBA" id="ARBA00004651"/>
    </source>
</evidence>
<evidence type="ECO:0000256" key="2">
    <source>
        <dbReference type="ARBA" id="ARBA00005540"/>
    </source>
</evidence>
<evidence type="ECO:0000256" key="6">
    <source>
        <dbReference type="ARBA" id="ARBA00022989"/>
    </source>
</evidence>
<feature type="transmembrane region" description="Helical" evidence="9">
    <location>
        <begin position="47"/>
        <end position="67"/>
    </location>
</feature>
<comment type="subcellular location">
    <subcellularLocation>
        <location evidence="1">Cell membrane</location>
        <topology evidence="1">Multi-pass membrane protein</topology>
    </subcellularLocation>
</comment>
<name>A0A9D1PMF8_9BACI</name>
<keyword evidence="4 8" id="KW-1003">Cell membrane</keyword>
<dbReference type="PANTHER" id="PTHR38438:SF1">
    <property type="entry name" value="RIBOFLAVIN TRANSPORTER RIBU"/>
    <property type="match status" value="1"/>
</dbReference>
<evidence type="ECO:0000256" key="8">
    <source>
        <dbReference type="PIRNR" id="PIRNR037778"/>
    </source>
</evidence>
<keyword evidence="5 9" id="KW-0812">Transmembrane</keyword>
<protein>
    <recommendedName>
        <fullName evidence="8">Riboflavin transporter</fullName>
    </recommendedName>
</protein>
<evidence type="ECO:0000256" key="9">
    <source>
        <dbReference type="SAM" id="Phobius"/>
    </source>
</evidence>
<reference evidence="10" key="2">
    <citation type="submission" date="2021-04" db="EMBL/GenBank/DDBJ databases">
        <authorList>
            <person name="Gilroy R."/>
        </authorList>
    </citation>
    <scope>NUCLEOTIDE SEQUENCE</scope>
    <source>
        <strain evidence="10">CHK169-2315</strain>
    </source>
</reference>
<dbReference type="EMBL" id="DXHX01000043">
    <property type="protein sequence ID" value="HIV74048.1"/>
    <property type="molecule type" value="Genomic_DNA"/>
</dbReference>
<feature type="transmembrane region" description="Helical" evidence="9">
    <location>
        <begin position="111"/>
        <end position="133"/>
    </location>
</feature>
<accession>A0A9D1PMF8</accession>
<dbReference type="PIRSF" id="PIRSF037778">
    <property type="entry name" value="UCP037778_transp_RibU"/>
    <property type="match status" value="1"/>
</dbReference>
<gene>
    <name evidence="10" type="ORF">H9895_03090</name>
</gene>
<evidence type="ECO:0000256" key="7">
    <source>
        <dbReference type="ARBA" id="ARBA00023136"/>
    </source>
</evidence>
<keyword evidence="7 8" id="KW-0472">Membrane</keyword>
<proteinExistence type="inferred from homology"/>
<feature type="transmembrane region" description="Helical" evidence="9">
    <location>
        <begin position="153"/>
        <end position="179"/>
    </location>
</feature>
<reference evidence="10" key="1">
    <citation type="journal article" date="2021" name="PeerJ">
        <title>Extensive microbial diversity within the chicken gut microbiome revealed by metagenomics and culture.</title>
        <authorList>
            <person name="Gilroy R."/>
            <person name="Ravi A."/>
            <person name="Getino M."/>
            <person name="Pursley I."/>
            <person name="Horton D.L."/>
            <person name="Alikhan N.F."/>
            <person name="Baker D."/>
            <person name="Gharbi K."/>
            <person name="Hall N."/>
            <person name="Watson M."/>
            <person name="Adriaenssens E.M."/>
            <person name="Foster-Nyarko E."/>
            <person name="Jarju S."/>
            <person name="Secka A."/>
            <person name="Antonio M."/>
            <person name="Oren A."/>
            <person name="Chaudhuri R.R."/>
            <person name="La Ragione R."/>
            <person name="Hildebrand F."/>
            <person name="Pallen M.J."/>
        </authorList>
    </citation>
    <scope>NUCLEOTIDE SEQUENCE</scope>
    <source>
        <strain evidence="10">CHK169-2315</strain>
    </source>
</reference>
<evidence type="ECO:0000313" key="11">
    <source>
        <dbReference type="Proteomes" id="UP000823937"/>
    </source>
</evidence>
<evidence type="ECO:0000313" key="10">
    <source>
        <dbReference type="EMBL" id="HIV74048.1"/>
    </source>
</evidence>
<organism evidence="10 11">
    <name type="scientific">Candidatus Pseudogracilibacillus intestinigallinarum</name>
    <dbReference type="NCBI Taxonomy" id="2838742"/>
    <lineage>
        <taxon>Bacteria</taxon>
        <taxon>Bacillati</taxon>
        <taxon>Bacillota</taxon>
        <taxon>Bacilli</taxon>
        <taxon>Bacillales</taxon>
        <taxon>Bacillaceae</taxon>
        <taxon>Pseudogracilibacillus</taxon>
    </lineage>
</organism>
<dbReference type="GO" id="GO:0032217">
    <property type="term" value="F:riboflavin transmembrane transporter activity"/>
    <property type="evidence" value="ECO:0007669"/>
    <property type="project" value="UniProtKB-UniRule"/>
</dbReference>
<comment type="similarity">
    <text evidence="2 8">Belongs to the prokaryotic riboflavin transporter (P-RFT) (TC 2.A.87) family.</text>
</comment>
<dbReference type="GO" id="GO:0005886">
    <property type="term" value="C:plasma membrane"/>
    <property type="evidence" value="ECO:0007669"/>
    <property type="project" value="UniProtKB-SubCell"/>
</dbReference>
<evidence type="ECO:0000256" key="4">
    <source>
        <dbReference type="ARBA" id="ARBA00022475"/>
    </source>
</evidence>
<dbReference type="Proteomes" id="UP000823937">
    <property type="component" value="Unassembled WGS sequence"/>
</dbReference>
<sequence>MQKSQSSSKLLKLVVLSLLATMSLVLFFISFPLPLLPPYLKVDFSDIPALIAGMIFSPAAGVLVVFLKNLMYFVAKGATDPVGVVANFIAGTLYVFPVAYLYRKYSGINSIVIGLTIGTVVMAVVMTILNYFIILPAYGMFVGVGFTDTAKWIAVIGGVLPFNFIKGVIVSILFVPLFFKLKEWIEKKKVPTSAA</sequence>
<keyword evidence="6 9" id="KW-1133">Transmembrane helix</keyword>
<feature type="transmembrane region" description="Helical" evidence="9">
    <location>
        <begin position="12"/>
        <end position="35"/>
    </location>
</feature>
<dbReference type="PANTHER" id="PTHR38438">
    <property type="entry name" value="RIBOFLAVIN TRANSPORTER RIBU"/>
    <property type="match status" value="1"/>
</dbReference>
<dbReference type="Gene3D" id="1.10.1760.20">
    <property type="match status" value="1"/>
</dbReference>
<comment type="function">
    <text evidence="8">Probably a riboflavin-binding protein that interacts with the energy-coupling factor (ECF) ABC-transporter complex.</text>
</comment>
<dbReference type="Pfam" id="PF12822">
    <property type="entry name" value="ECF_trnsprt"/>
    <property type="match status" value="1"/>
</dbReference>
<evidence type="ECO:0000256" key="3">
    <source>
        <dbReference type="ARBA" id="ARBA00022448"/>
    </source>
</evidence>
<dbReference type="InterPro" id="IPR025720">
    <property type="entry name" value="RibU"/>
</dbReference>